<gene>
    <name evidence="9" type="ORF">H5993_04485</name>
</gene>
<reference evidence="9 10" key="1">
    <citation type="journal article" date="2021" name="Sci. Rep.">
        <title>The distribution of antibiotic resistance genes in chicken gut microbiota commensals.</title>
        <authorList>
            <person name="Juricova H."/>
            <person name="Matiasovicova J."/>
            <person name="Kubasova T."/>
            <person name="Cejkova D."/>
            <person name="Rychlik I."/>
        </authorList>
    </citation>
    <scope>NUCLEOTIDE SEQUENCE [LARGE SCALE GENOMIC DNA]</scope>
    <source>
        <strain evidence="9 10">An810</strain>
    </source>
</reference>
<proteinExistence type="inferred from homology"/>
<evidence type="ECO:0000256" key="1">
    <source>
        <dbReference type="ARBA" id="ARBA00004429"/>
    </source>
</evidence>
<evidence type="ECO:0000256" key="3">
    <source>
        <dbReference type="ARBA" id="ARBA00021903"/>
    </source>
</evidence>
<dbReference type="RefSeq" id="WP_204776397.1">
    <property type="nucleotide sequence ID" value="NZ_JACJJQ010000015.1"/>
</dbReference>
<evidence type="ECO:0000256" key="2">
    <source>
        <dbReference type="ARBA" id="ARBA00005632"/>
    </source>
</evidence>
<comment type="subcellular location">
    <subcellularLocation>
        <location evidence="1">Cell inner membrane</location>
        <topology evidence="1">Multi-pass membrane protein</topology>
    </subcellularLocation>
</comment>
<keyword evidence="6 8" id="KW-1133">Transmembrane helix</keyword>
<accession>A0ABS2ENE7</accession>
<dbReference type="PANTHER" id="PTHR37819">
    <property type="entry name" value="PROTEIN PSIE"/>
    <property type="match status" value="1"/>
</dbReference>
<evidence type="ECO:0000256" key="4">
    <source>
        <dbReference type="ARBA" id="ARBA00022475"/>
    </source>
</evidence>
<evidence type="ECO:0000256" key="6">
    <source>
        <dbReference type="ARBA" id="ARBA00022989"/>
    </source>
</evidence>
<dbReference type="Pfam" id="PF06146">
    <property type="entry name" value="PsiE"/>
    <property type="match status" value="1"/>
</dbReference>
<evidence type="ECO:0000313" key="10">
    <source>
        <dbReference type="Proteomes" id="UP000776629"/>
    </source>
</evidence>
<protein>
    <recommendedName>
        <fullName evidence="3">Protein PsiE</fullName>
    </recommendedName>
</protein>
<evidence type="ECO:0000256" key="7">
    <source>
        <dbReference type="ARBA" id="ARBA00023136"/>
    </source>
</evidence>
<keyword evidence="4" id="KW-1003">Cell membrane</keyword>
<comment type="caution">
    <text evidence="9">The sequence shown here is derived from an EMBL/GenBank/DDBJ whole genome shotgun (WGS) entry which is preliminary data.</text>
</comment>
<keyword evidence="7 8" id="KW-0472">Membrane</keyword>
<organism evidence="9 10">
    <name type="scientific">Limosilactobacillus alvi</name>
    <dbReference type="NCBI Taxonomy" id="990412"/>
    <lineage>
        <taxon>Bacteria</taxon>
        <taxon>Bacillati</taxon>
        <taxon>Bacillota</taxon>
        <taxon>Bacilli</taxon>
        <taxon>Lactobacillales</taxon>
        <taxon>Lactobacillaceae</taxon>
        <taxon>Limosilactobacillus</taxon>
    </lineage>
</organism>
<keyword evidence="5 8" id="KW-0812">Transmembrane</keyword>
<feature type="transmembrane region" description="Helical" evidence="8">
    <location>
        <begin position="83"/>
        <end position="101"/>
    </location>
</feature>
<evidence type="ECO:0000313" key="9">
    <source>
        <dbReference type="EMBL" id="MBM6754019.1"/>
    </source>
</evidence>
<name>A0ABS2ENE7_9LACO</name>
<sequence>MKKFYQWADKTGALLQVLSLICISLLGLALVYFMVDELIAVVKISTITTDTDYYNLLEGVVTFFLFFEFVAMVINILRNGGHISVNFLLGLGITALVRWLITEHEKSLDDLIVSLAVLALVVSTILLAKFVHED</sequence>
<evidence type="ECO:0000256" key="8">
    <source>
        <dbReference type="SAM" id="Phobius"/>
    </source>
</evidence>
<keyword evidence="10" id="KW-1185">Reference proteome</keyword>
<evidence type="ECO:0000256" key="5">
    <source>
        <dbReference type="ARBA" id="ARBA00022692"/>
    </source>
</evidence>
<feature type="transmembrane region" description="Helical" evidence="8">
    <location>
        <begin position="113"/>
        <end position="131"/>
    </location>
</feature>
<dbReference type="PIRSF" id="PIRSF029598">
    <property type="entry name" value="PsiE"/>
    <property type="match status" value="1"/>
</dbReference>
<dbReference type="InterPro" id="IPR009315">
    <property type="entry name" value="P_starv_induced_PsiE"/>
</dbReference>
<dbReference type="InterPro" id="IPR020948">
    <property type="entry name" value="P_starv_induced_PsiE-like"/>
</dbReference>
<dbReference type="EMBL" id="JACJJQ010000015">
    <property type="protein sequence ID" value="MBM6754019.1"/>
    <property type="molecule type" value="Genomic_DNA"/>
</dbReference>
<dbReference type="PANTHER" id="PTHR37819:SF1">
    <property type="entry name" value="PROTEIN PSIE"/>
    <property type="match status" value="1"/>
</dbReference>
<dbReference type="Proteomes" id="UP000776629">
    <property type="component" value="Unassembled WGS sequence"/>
</dbReference>
<feature type="transmembrane region" description="Helical" evidence="8">
    <location>
        <begin position="12"/>
        <end position="33"/>
    </location>
</feature>
<feature type="transmembrane region" description="Helical" evidence="8">
    <location>
        <begin position="53"/>
        <end position="76"/>
    </location>
</feature>
<comment type="similarity">
    <text evidence="2">Belongs to the PsiE family.</text>
</comment>